<reference evidence="3" key="1">
    <citation type="submission" date="2022-11" db="UniProtKB">
        <authorList>
            <consortium name="WormBaseParasite"/>
        </authorList>
    </citation>
    <scope>IDENTIFICATION</scope>
</reference>
<evidence type="ECO:0000313" key="3">
    <source>
        <dbReference type="WBParaSite" id="PSAMB.scaffold7098size8239.g29598.t1"/>
    </source>
</evidence>
<feature type="region of interest" description="Disordered" evidence="1">
    <location>
        <begin position="152"/>
        <end position="224"/>
    </location>
</feature>
<evidence type="ECO:0000313" key="2">
    <source>
        <dbReference type="Proteomes" id="UP000887566"/>
    </source>
</evidence>
<sequence>MIPLDSRTEDGRCGHFWSGEIARRRSPRALAAATGDVQQHARHGKYGAQTALGSWQASAPAAKQKKQRRKNKGAGGDSNSLVDGDAGSTASSASAAYTSVSKAAITNASLPSHAALTTQSSGLNSLVNGDLSSSYGYGPPTTEIVKAAMQHTANTAAPKPQRNQQQQRGGPGAPTNNGTTTQRSTGKVVANGRDSKQMAPIGSQRHPPPPSNTAFLNGDDDHLNTDDKRKALTKEMKNLGRHDATVDHIQNSFNMEVDKARERMRRAFQEVRQRFAERESHLAAELERCKEDGHRLLAERNAKGKELNHRASRVAAMSDRELNELRAEIKTFVAERRYEEELGQAIRFQWESDHVVQMIKNFGEVVPVKPISAHKHSSHSSLVSSVGEDSGLGMVSPVSPATETKPMAQVRGGGMEMKSDSLTADQLEDLNRRLQESLRAQGIDASVLEGVGGSTAMPPRRRPPTGPTGERRGRGGRGGGSRGGRGGQQHHHGAAPSARQPELSIFQD</sequence>
<feature type="region of interest" description="Disordered" evidence="1">
    <location>
        <begin position="445"/>
        <end position="508"/>
    </location>
</feature>
<feature type="region of interest" description="Disordered" evidence="1">
    <location>
        <begin position="29"/>
        <end position="90"/>
    </location>
</feature>
<feature type="compositionally biased region" description="Basic residues" evidence="1">
    <location>
        <begin position="63"/>
        <end position="72"/>
    </location>
</feature>
<feature type="compositionally biased region" description="Gly residues" evidence="1">
    <location>
        <begin position="476"/>
        <end position="487"/>
    </location>
</feature>
<name>A0A914XAD9_9BILA</name>
<evidence type="ECO:0000256" key="1">
    <source>
        <dbReference type="SAM" id="MobiDB-lite"/>
    </source>
</evidence>
<protein>
    <submittedName>
        <fullName evidence="3">Uncharacterized protein</fullName>
    </submittedName>
</protein>
<dbReference type="WBParaSite" id="PSAMB.scaffold7098size8239.g29598.t1">
    <property type="protein sequence ID" value="PSAMB.scaffold7098size8239.g29598.t1"/>
    <property type="gene ID" value="PSAMB.scaffold7098size8239.g29598"/>
</dbReference>
<dbReference type="PANTHER" id="PTHR15623">
    <property type="entry name" value="SPERMATOGENESIS-ASSOCIATED SERINE-RICH PROTEIN 2-RELATED"/>
    <property type="match status" value="1"/>
</dbReference>
<proteinExistence type="predicted"/>
<dbReference type="PANTHER" id="PTHR15623:SF11">
    <property type="entry name" value="SPERMATOGENESIS-ASSOCIATED SERINE-RICH PROTEIN 2"/>
    <property type="match status" value="1"/>
</dbReference>
<dbReference type="Proteomes" id="UP000887566">
    <property type="component" value="Unplaced"/>
</dbReference>
<dbReference type="GO" id="GO:0005737">
    <property type="term" value="C:cytoplasm"/>
    <property type="evidence" value="ECO:0007669"/>
    <property type="project" value="TreeGrafter"/>
</dbReference>
<organism evidence="2 3">
    <name type="scientific">Plectus sambesii</name>
    <dbReference type="NCBI Taxonomy" id="2011161"/>
    <lineage>
        <taxon>Eukaryota</taxon>
        <taxon>Metazoa</taxon>
        <taxon>Ecdysozoa</taxon>
        <taxon>Nematoda</taxon>
        <taxon>Chromadorea</taxon>
        <taxon>Plectida</taxon>
        <taxon>Plectina</taxon>
        <taxon>Plectoidea</taxon>
        <taxon>Plectidae</taxon>
        <taxon>Plectus</taxon>
    </lineage>
</organism>
<dbReference type="InterPro" id="IPR009816">
    <property type="entry name" value="SPATS2-like"/>
</dbReference>
<dbReference type="Pfam" id="PF07139">
    <property type="entry name" value="SPATS2-like"/>
    <property type="match status" value="1"/>
</dbReference>
<keyword evidence="2" id="KW-1185">Reference proteome</keyword>
<feature type="region of interest" description="Disordered" evidence="1">
    <location>
        <begin position="378"/>
        <end position="420"/>
    </location>
</feature>
<dbReference type="AlphaFoldDB" id="A0A914XAD9"/>
<feature type="compositionally biased region" description="Low complexity" evidence="1">
    <location>
        <begin position="156"/>
        <end position="181"/>
    </location>
</feature>
<accession>A0A914XAD9</accession>